<reference evidence="2" key="1">
    <citation type="submission" date="2017-10" db="EMBL/GenBank/DDBJ databases">
        <title>Rapid genome shrinkage in a self-fertile nematode reveals novel sperm competition proteins.</title>
        <authorList>
            <person name="Yin D."/>
            <person name="Schwarz E.M."/>
            <person name="Thomas C.G."/>
            <person name="Felde R.L."/>
            <person name="Korf I.F."/>
            <person name="Cutter A.D."/>
            <person name="Schartner C.M."/>
            <person name="Ralston E.J."/>
            <person name="Meyer B.J."/>
            <person name="Haag E.S."/>
        </authorList>
    </citation>
    <scope>NUCLEOTIDE SEQUENCE [LARGE SCALE GENOMIC DNA]</scope>
    <source>
        <strain evidence="2">JU1422</strain>
    </source>
</reference>
<comment type="caution">
    <text evidence="1">The sequence shown here is derived from an EMBL/GenBank/DDBJ whole genome shotgun (WGS) entry which is preliminary data.</text>
</comment>
<dbReference type="EMBL" id="PDUG01000006">
    <property type="protein sequence ID" value="PIC18699.1"/>
    <property type="molecule type" value="Genomic_DNA"/>
</dbReference>
<evidence type="ECO:0000313" key="2">
    <source>
        <dbReference type="Proteomes" id="UP000230233"/>
    </source>
</evidence>
<organism evidence="1 2">
    <name type="scientific">Caenorhabditis nigoni</name>
    <dbReference type="NCBI Taxonomy" id="1611254"/>
    <lineage>
        <taxon>Eukaryota</taxon>
        <taxon>Metazoa</taxon>
        <taxon>Ecdysozoa</taxon>
        <taxon>Nematoda</taxon>
        <taxon>Chromadorea</taxon>
        <taxon>Rhabditida</taxon>
        <taxon>Rhabditina</taxon>
        <taxon>Rhabditomorpha</taxon>
        <taxon>Rhabditoidea</taxon>
        <taxon>Rhabditidae</taxon>
        <taxon>Peloderinae</taxon>
        <taxon>Caenorhabditis</taxon>
    </lineage>
</organism>
<gene>
    <name evidence="1" type="primary">Cnig_chr_X.g24500</name>
    <name evidence="1" type="ORF">B9Z55_024500</name>
</gene>
<sequence length="73" mass="8491">MFWKHLPSQMSHLFRCSSKAPEACASMWNISRFADPSMRSVFRIGRNALLHFYRDVGVVDSSVFLQILYIYSS</sequence>
<dbReference type="Proteomes" id="UP000230233">
    <property type="component" value="Chromosome X"/>
</dbReference>
<evidence type="ECO:0000313" key="1">
    <source>
        <dbReference type="EMBL" id="PIC18699.1"/>
    </source>
</evidence>
<name>A0A2G5SUU4_9PELO</name>
<protein>
    <submittedName>
        <fullName evidence="1">Uncharacterized protein</fullName>
    </submittedName>
</protein>
<keyword evidence="2" id="KW-1185">Reference proteome</keyword>
<accession>A0A2G5SUU4</accession>
<proteinExistence type="predicted"/>
<dbReference type="AlphaFoldDB" id="A0A2G5SUU4"/>